<name>A0AAV2PIP2_MEGNR</name>
<comment type="caution">
    <text evidence="1">The sequence shown here is derived from an EMBL/GenBank/DDBJ whole genome shotgun (WGS) entry which is preliminary data.</text>
</comment>
<sequence length="106" mass="12215">EDSMVKVQQGGYAFISWKTYFRNLIARDYTGGNGETNIHIARGEFFPGGFGWAFPLGSPYRRQFDNMFQRLIEAGLIEKWMSDIIALSTQESRRQVSELRLDLSID</sequence>
<dbReference type="EMBL" id="CAXKWB010000239">
    <property type="protein sequence ID" value="CAL4059915.1"/>
    <property type="molecule type" value="Genomic_DNA"/>
</dbReference>
<dbReference type="AlphaFoldDB" id="A0AAV2PIP2"/>
<keyword evidence="2" id="KW-1185">Reference proteome</keyword>
<feature type="non-terminal residue" evidence="1">
    <location>
        <position position="1"/>
    </location>
</feature>
<proteinExistence type="predicted"/>
<gene>
    <name evidence="1" type="ORF">MNOR_LOCUS957</name>
</gene>
<evidence type="ECO:0000313" key="1">
    <source>
        <dbReference type="EMBL" id="CAL4059915.1"/>
    </source>
</evidence>
<accession>A0AAV2PIP2</accession>
<protein>
    <submittedName>
        <fullName evidence="1">Uncharacterized protein</fullName>
    </submittedName>
</protein>
<reference evidence="1 2" key="1">
    <citation type="submission" date="2024-05" db="EMBL/GenBank/DDBJ databases">
        <authorList>
            <person name="Wallberg A."/>
        </authorList>
    </citation>
    <scope>NUCLEOTIDE SEQUENCE [LARGE SCALE GENOMIC DNA]</scope>
</reference>
<dbReference type="Proteomes" id="UP001497623">
    <property type="component" value="Unassembled WGS sequence"/>
</dbReference>
<evidence type="ECO:0000313" key="2">
    <source>
        <dbReference type="Proteomes" id="UP001497623"/>
    </source>
</evidence>
<organism evidence="1 2">
    <name type="scientific">Meganyctiphanes norvegica</name>
    <name type="common">Northern krill</name>
    <name type="synonym">Thysanopoda norvegica</name>
    <dbReference type="NCBI Taxonomy" id="48144"/>
    <lineage>
        <taxon>Eukaryota</taxon>
        <taxon>Metazoa</taxon>
        <taxon>Ecdysozoa</taxon>
        <taxon>Arthropoda</taxon>
        <taxon>Crustacea</taxon>
        <taxon>Multicrustacea</taxon>
        <taxon>Malacostraca</taxon>
        <taxon>Eumalacostraca</taxon>
        <taxon>Eucarida</taxon>
        <taxon>Euphausiacea</taxon>
        <taxon>Euphausiidae</taxon>
        <taxon>Meganyctiphanes</taxon>
    </lineage>
</organism>
<dbReference type="SUPFAM" id="SSF53850">
    <property type="entry name" value="Periplasmic binding protein-like II"/>
    <property type="match status" value="1"/>
</dbReference>